<dbReference type="Pfam" id="PF00849">
    <property type="entry name" value="PseudoU_synth_2"/>
    <property type="match status" value="1"/>
</dbReference>
<evidence type="ECO:0000256" key="1">
    <source>
        <dbReference type="ARBA" id="ARBA00010876"/>
    </source>
</evidence>
<dbReference type="GO" id="GO:0003723">
    <property type="term" value="F:RNA binding"/>
    <property type="evidence" value="ECO:0007669"/>
    <property type="project" value="InterPro"/>
</dbReference>
<dbReference type="GO" id="GO:0009982">
    <property type="term" value="F:pseudouridine synthase activity"/>
    <property type="evidence" value="ECO:0007669"/>
    <property type="project" value="InterPro"/>
</dbReference>
<organism evidence="6 7">
    <name type="scientific">Leptospira ognonensis</name>
    <dbReference type="NCBI Taxonomy" id="2484945"/>
    <lineage>
        <taxon>Bacteria</taxon>
        <taxon>Pseudomonadati</taxon>
        <taxon>Spirochaetota</taxon>
        <taxon>Spirochaetia</taxon>
        <taxon>Leptospirales</taxon>
        <taxon>Leptospiraceae</taxon>
        <taxon>Leptospira</taxon>
    </lineage>
</organism>
<proteinExistence type="inferred from homology"/>
<dbReference type="PANTHER" id="PTHR21600">
    <property type="entry name" value="MITOCHONDRIAL RNA PSEUDOURIDINE SYNTHASE"/>
    <property type="match status" value="1"/>
</dbReference>
<reference evidence="6" key="1">
    <citation type="journal article" date="2019" name="PLoS Negl. Trop. Dis.">
        <title>Revisiting the worldwide diversity of Leptospira species in the environment.</title>
        <authorList>
            <person name="Vincent A.T."/>
            <person name="Schiettekatte O."/>
            <person name="Bourhy P."/>
            <person name="Veyrier F.J."/>
            <person name="Picardeau M."/>
        </authorList>
    </citation>
    <scope>NUCLEOTIDE SEQUENCE [LARGE SCALE GENOMIC DNA]</scope>
    <source>
        <strain evidence="6">201702476</strain>
    </source>
</reference>
<dbReference type="AlphaFoldDB" id="A0A4R9K0M6"/>
<evidence type="ECO:0000313" key="7">
    <source>
        <dbReference type="Proteomes" id="UP000297693"/>
    </source>
</evidence>
<gene>
    <name evidence="6" type="ORF">EHQ58_12840</name>
</gene>
<sequence length="317" mass="36480">MVKAYKSNVPDTFHSLSVLEYLLKRFPYHSEEEWTLRILQNQVLVNESKVPPRHILTKGDEVAYLPLDLSRGEPPINIEYTIVYENSDFLVVNKPPNIPVHPSGRYRTHTLLNLLENERGIGTCFPVHRLDRETSGVMIFAKKKSYQLMLQTLFEQRLVQKHYRIFVFGEFPQSVKAEGFIGPDKTSEIRKKQRYHTDQFENAKFCITEFNLISYHPAKLISYLEVKPATGRIHQIRATLLSLGYPVVGDKLYGIRETAFLDFVNHGETKSLSKELGHSRQALHATEISFFDSISETDFHFSAPISQDLISLVVSNP</sequence>
<evidence type="ECO:0000313" key="6">
    <source>
        <dbReference type="EMBL" id="TGL58252.1"/>
    </source>
</evidence>
<evidence type="ECO:0000256" key="3">
    <source>
        <dbReference type="PIRSR" id="PIRSR606225-1"/>
    </source>
</evidence>
<dbReference type="EMBL" id="RQGD01000034">
    <property type="protein sequence ID" value="TGL58252.1"/>
    <property type="molecule type" value="Genomic_DNA"/>
</dbReference>
<dbReference type="InterPro" id="IPR020103">
    <property type="entry name" value="PsdUridine_synth_cat_dom_sf"/>
</dbReference>
<comment type="similarity">
    <text evidence="1 4">Belongs to the pseudouridine synthase RluA family.</text>
</comment>
<dbReference type="EC" id="5.4.99.-" evidence="4"/>
<dbReference type="PANTHER" id="PTHR21600:SF44">
    <property type="entry name" value="RIBOSOMAL LARGE SUBUNIT PSEUDOURIDINE SYNTHASE D"/>
    <property type="match status" value="1"/>
</dbReference>
<dbReference type="InterPro" id="IPR006224">
    <property type="entry name" value="PsdUridine_synth_RluA-like_CS"/>
</dbReference>
<dbReference type="GO" id="GO:0000455">
    <property type="term" value="P:enzyme-directed rRNA pseudouridine synthesis"/>
    <property type="evidence" value="ECO:0007669"/>
    <property type="project" value="TreeGrafter"/>
</dbReference>
<dbReference type="NCBIfam" id="TIGR00005">
    <property type="entry name" value="rluA_subfam"/>
    <property type="match status" value="1"/>
</dbReference>
<accession>A0A4R9K0M6</accession>
<protein>
    <recommendedName>
        <fullName evidence="4">Pseudouridine synthase</fullName>
        <ecNumber evidence="4">5.4.99.-</ecNumber>
    </recommendedName>
</protein>
<feature type="domain" description="Pseudouridine synthase RsuA/RluA-like" evidence="5">
    <location>
        <begin position="88"/>
        <end position="240"/>
    </location>
</feature>
<dbReference type="OrthoDB" id="305739at2"/>
<dbReference type="SUPFAM" id="SSF55120">
    <property type="entry name" value="Pseudouridine synthase"/>
    <property type="match status" value="1"/>
</dbReference>
<comment type="caution">
    <text evidence="6">The sequence shown here is derived from an EMBL/GenBank/DDBJ whole genome shotgun (WGS) entry which is preliminary data.</text>
</comment>
<dbReference type="InterPro" id="IPR006225">
    <property type="entry name" value="PsdUridine_synth_RluC/D"/>
</dbReference>
<evidence type="ECO:0000256" key="2">
    <source>
        <dbReference type="ARBA" id="ARBA00023235"/>
    </source>
</evidence>
<name>A0A4R9K0M6_9LEPT</name>
<dbReference type="Gene3D" id="3.30.2350.10">
    <property type="entry name" value="Pseudouridine synthase"/>
    <property type="match status" value="1"/>
</dbReference>
<evidence type="ECO:0000259" key="5">
    <source>
        <dbReference type="Pfam" id="PF00849"/>
    </source>
</evidence>
<dbReference type="GO" id="GO:0140098">
    <property type="term" value="F:catalytic activity, acting on RNA"/>
    <property type="evidence" value="ECO:0007669"/>
    <property type="project" value="UniProtKB-ARBA"/>
</dbReference>
<keyword evidence="7" id="KW-1185">Reference proteome</keyword>
<comment type="function">
    <text evidence="4">Responsible for synthesis of pseudouridine from uracil.</text>
</comment>
<evidence type="ECO:0000256" key="4">
    <source>
        <dbReference type="RuleBase" id="RU362028"/>
    </source>
</evidence>
<dbReference type="InterPro" id="IPR006145">
    <property type="entry name" value="PsdUridine_synth_RsuA/RluA"/>
</dbReference>
<comment type="catalytic activity">
    <reaction evidence="4">
        <text>a uridine in RNA = a pseudouridine in RNA</text>
        <dbReference type="Rhea" id="RHEA:48348"/>
        <dbReference type="Rhea" id="RHEA-COMP:12068"/>
        <dbReference type="Rhea" id="RHEA-COMP:12069"/>
        <dbReference type="ChEBI" id="CHEBI:65314"/>
        <dbReference type="ChEBI" id="CHEBI:65315"/>
    </reaction>
</comment>
<feature type="active site" evidence="3">
    <location>
        <position position="131"/>
    </location>
</feature>
<dbReference type="InterPro" id="IPR050188">
    <property type="entry name" value="RluA_PseudoU_synthase"/>
</dbReference>
<keyword evidence="2 4" id="KW-0413">Isomerase</keyword>
<dbReference type="PROSITE" id="PS01129">
    <property type="entry name" value="PSI_RLU"/>
    <property type="match status" value="1"/>
</dbReference>
<dbReference type="Proteomes" id="UP000297693">
    <property type="component" value="Unassembled WGS sequence"/>
</dbReference>